<dbReference type="SUPFAM" id="SSF53474">
    <property type="entry name" value="alpha/beta-Hydrolases"/>
    <property type="match status" value="1"/>
</dbReference>
<feature type="signal peptide" evidence="1">
    <location>
        <begin position="1"/>
        <end position="24"/>
    </location>
</feature>
<proteinExistence type="predicted"/>
<keyword evidence="1" id="KW-0732">Signal</keyword>
<evidence type="ECO:0000313" key="3">
    <source>
        <dbReference type="Proteomes" id="UP000281708"/>
    </source>
</evidence>
<dbReference type="InterPro" id="IPR053228">
    <property type="entry name" value="Stereospecific_Lipase"/>
</dbReference>
<comment type="caution">
    <text evidence="2">The sequence shown here is derived from an EMBL/GenBank/DDBJ whole genome shotgun (WGS) entry which is preliminary data.</text>
</comment>
<reference evidence="2 3" key="1">
    <citation type="submission" date="2018-10" db="EMBL/GenBank/DDBJ databases">
        <title>Marmoricola sp. 4Q3S-7 whole genome shotgun sequence.</title>
        <authorList>
            <person name="Li F."/>
        </authorList>
    </citation>
    <scope>NUCLEOTIDE SEQUENCE [LARGE SCALE GENOMIC DNA]</scope>
    <source>
        <strain evidence="2 3">4Q3S-7</strain>
    </source>
</reference>
<dbReference type="AlphaFoldDB" id="A0A3L8P017"/>
<gene>
    <name evidence="2" type="ORF">D9V37_17460</name>
</gene>
<dbReference type="Gene3D" id="3.40.50.1820">
    <property type="entry name" value="alpha/beta hydrolase"/>
    <property type="match status" value="1"/>
</dbReference>
<keyword evidence="3" id="KW-1185">Reference proteome</keyword>
<feature type="chain" id="PRO_5018032945" evidence="1">
    <location>
        <begin position="25"/>
        <end position="313"/>
    </location>
</feature>
<accession>A0A3L8P017</accession>
<evidence type="ECO:0000256" key="1">
    <source>
        <dbReference type="SAM" id="SignalP"/>
    </source>
</evidence>
<name>A0A3L8P017_9ACTN</name>
<dbReference type="PANTHER" id="PTHR37574:SF1">
    <property type="entry name" value="LIPASE B"/>
    <property type="match status" value="1"/>
</dbReference>
<dbReference type="RefSeq" id="WP_121807405.1">
    <property type="nucleotide sequence ID" value="NZ_RDBE01000010.1"/>
</dbReference>
<organism evidence="2 3">
    <name type="scientific">Nocardioides mangrovicus</name>
    <dbReference type="NCBI Taxonomy" id="2478913"/>
    <lineage>
        <taxon>Bacteria</taxon>
        <taxon>Bacillati</taxon>
        <taxon>Actinomycetota</taxon>
        <taxon>Actinomycetes</taxon>
        <taxon>Propionibacteriales</taxon>
        <taxon>Nocardioidaceae</taxon>
        <taxon>Nocardioides</taxon>
    </lineage>
</organism>
<dbReference type="Proteomes" id="UP000281708">
    <property type="component" value="Unassembled WGS sequence"/>
</dbReference>
<dbReference type="OrthoDB" id="8871309at2"/>
<sequence>MRRVVASFLLTLAVLAGLCAPADAATDAPLTCGGKLTTGPTPVLLVPGTTLTPEVNFSWNYEKVFTAQGRGWCAVTLPDHAMADIQTNGEIVARAIEDMHARAGRTISVVGFSQGGMVPRWAFKYVPQTRSMVDDLVGLDPSNHGTLDSYAVCALNGCAPAFWQQQTGSHFLTALNRGQETYAGISYTSVFTATDEIVVPNLPPVASSALTTGPGRRSNVLVQSICPVHVSEHLSMGTSDPVGYALVMDALTHDGPADPARISAAVCTQPVFPGIDLAAYPANLATVVANAGQQALTYPHVAAEPPLRGYAQE</sequence>
<dbReference type="PANTHER" id="PTHR37574">
    <property type="entry name" value="LIPASE B"/>
    <property type="match status" value="1"/>
</dbReference>
<evidence type="ECO:0000313" key="2">
    <source>
        <dbReference type="EMBL" id="RLV47899.1"/>
    </source>
</evidence>
<protein>
    <submittedName>
        <fullName evidence="2">Lipase</fullName>
    </submittedName>
</protein>
<dbReference type="EMBL" id="RDBE01000010">
    <property type="protein sequence ID" value="RLV47899.1"/>
    <property type="molecule type" value="Genomic_DNA"/>
</dbReference>
<dbReference type="InterPro" id="IPR029058">
    <property type="entry name" value="AB_hydrolase_fold"/>
</dbReference>